<dbReference type="GO" id="GO:0017057">
    <property type="term" value="F:6-phosphogluconolactonase activity"/>
    <property type="evidence" value="ECO:0007669"/>
    <property type="project" value="TreeGrafter"/>
</dbReference>
<evidence type="ECO:0000313" key="3">
    <source>
        <dbReference type="Proteomes" id="UP000481288"/>
    </source>
</evidence>
<dbReference type="SUPFAM" id="SSF51004">
    <property type="entry name" value="C-terminal (heme d1) domain of cytochrome cd1-nitrite reductase"/>
    <property type="match status" value="1"/>
</dbReference>
<dbReference type="InterPro" id="IPR019405">
    <property type="entry name" value="Lactonase_7-beta_prop"/>
</dbReference>
<evidence type="ECO:0000256" key="1">
    <source>
        <dbReference type="ARBA" id="ARBA00005564"/>
    </source>
</evidence>
<gene>
    <name evidence="2" type="ORF">LCER1_G000490</name>
</gene>
<protein>
    <submittedName>
        <fullName evidence="2">Putative 6-phosphogluconolactonase</fullName>
    </submittedName>
</protein>
<dbReference type="InterPro" id="IPR011048">
    <property type="entry name" value="Haem_d1_sf"/>
</dbReference>
<reference evidence="2 3" key="1">
    <citation type="submission" date="2018-05" db="EMBL/GenBank/DDBJ databases">
        <title>Whole genome sequencing for identification of molecular markers to develop diagnostic detection tools for the regulated plant pathogen Lachnellula willkommii.</title>
        <authorList>
            <person name="Giroux E."/>
            <person name="Bilodeau G."/>
        </authorList>
    </citation>
    <scope>NUCLEOTIDE SEQUENCE [LARGE SCALE GENOMIC DNA]</scope>
    <source>
        <strain evidence="2 3">CBS 625.97</strain>
    </source>
</reference>
<comment type="caution">
    <text evidence="2">The sequence shown here is derived from an EMBL/GenBank/DDBJ whole genome shotgun (WGS) entry which is preliminary data.</text>
</comment>
<dbReference type="OrthoDB" id="9972196at2759"/>
<dbReference type="Gene3D" id="2.130.10.10">
    <property type="entry name" value="YVTN repeat-like/Quinoprotein amine dehydrogenase"/>
    <property type="match status" value="1"/>
</dbReference>
<proteinExistence type="inferred from homology"/>
<dbReference type="EMBL" id="QGMG01000047">
    <property type="protein sequence ID" value="TVY58300.1"/>
    <property type="molecule type" value="Genomic_DNA"/>
</dbReference>
<dbReference type="PANTHER" id="PTHR30344:SF1">
    <property type="entry name" value="6-PHOSPHOGLUCONOLACTONASE"/>
    <property type="match status" value="1"/>
</dbReference>
<sequence length="419" mass="45431">MLISKSILYAMSIATCRATKLYVSSYDGNITTINVTDRRVFGIQNQTKLDLKPIAINNGCAPSPSWLHLQSDTLFCADEGNTTPNKSILASFKTNPNGTLLPLSKVTTPNGNLSLNSKSNLQKIKCSKLTANSGSSTITTISLKKPSALTILQTLKLKQKAPGPKPQQSVPRPHQILLHRWGMFMLSLDLGADLIRVLRFDGDAQLEEREQISLPPGSGPRHAVFYINSECGYKKLYLYLVTEISNMVLGYEVQWDNGHVNLVKIYESSTFGSVPTPLNAAASEILLTPDNKFLIVSSRNDTHFLNSTNPDPANKTSIASDTLLTYSIDPCKGALTLTQMYPAGGSFPRSMSLNSGGDLLAVALQQSSRVVVFRRDVKSGNITEIAGSVAVSGELTDVIWDNGVPERELGDVGVGTIQE</sequence>
<name>A0A7D8UXE5_9HELO</name>
<dbReference type="Pfam" id="PF10282">
    <property type="entry name" value="Lactonase"/>
    <property type="match status" value="1"/>
</dbReference>
<accession>A0A7D8UXE5</accession>
<dbReference type="AlphaFoldDB" id="A0A7D8UXE5"/>
<comment type="similarity">
    <text evidence="1">Belongs to the cycloisomerase 2 family.</text>
</comment>
<keyword evidence="3" id="KW-1185">Reference proteome</keyword>
<organism evidence="2 3">
    <name type="scientific">Lachnellula cervina</name>
    <dbReference type="NCBI Taxonomy" id="1316786"/>
    <lineage>
        <taxon>Eukaryota</taxon>
        <taxon>Fungi</taxon>
        <taxon>Dikarya</taxon>
        <taxon>Ascomycota</taxon>
        <taxon>Pezizomycotina</taxon>
        <taxon>Leotiomycetes</taxon>
        <taxon>Helotiales</taxon>
        <taxon>Lachnaceae</taxon>
        <taxon>Lachnellula</taxon>
    </lineage>
</organism>
<evidence type="ECO:0000313" key="2">
    <source>
        <dbReference type="EMBL" id="TVY58300.1"/>
    </source>
</evidence>
<dbReference type="InterPro" id="IPR015943">
    <property type="entry name" value="WD40/YVTN_repeat-like_dom_sf"/>
</dbReference>
<dbReference type="Proteomes" id="UP000481288">
    <property type="component" value="Unassembled WGS sequence"/>
</dbReference>
<dbReference type="InterPro" id="IPR050282">
    <property type="entry name" value="Cycloisomerase_2"/>
</dbReference>
<dbReference type="PANTHER" id="PTHR30344">
    <property type="entry name" value="6-PHOSPHOGLUCONOLACTONASE-RELATED"/>
    <property type="match status" value="1"/>
</dbReference>